<evidence type="ECO:0000259" key="8">
    <source>
        <dbReference type="PROSITE" id="PS51829"/>
    </source>
</evidence>
<dbReference type="InterPro" id="IPR015500">
    <property type="entry name" value="Peptidase_S8_subtilisin-rel"/>
</dbReference>
<dbReference type="GO" id="GO:0016020">
    <property type="term" value="C:membrane"/>
    <property type="evidence" value="ECO:0007669"/>
    <property type="project" value="TreeGrafter"/>
</dbReference>
<gene>
    <name evidence="9" type="ORF">A6769_29555</name>
</gene>
<protein>
    <submittedName>
        <fullName evidence="9">Peptidase S8</fullName>
    </submittedName>
</protein>
<dbReference type="GO" id="GO:0005737">
    <property type="term" value="C:cytoplasm"/>
    <property type="evidence" value="ECO:0007669"/>
    <property type="project" value="UniProtKB-ARBA"/>
</dbReference>
<evidence type="ECO:0000256" key="4">
    <source>
        <dbReference type="ARBA" id="ARBA00022825"/>
    </source>
</evidence>
<dbReference type="InterPro" id="IPR008979">
    <property type="entry name" value="Galactose-bd-like_sf"/>
</dbReference>
<dbReference type="GO" id="GO:0016485">
    <property type="term" value="P:protein processing"/>
    <property type="evidence" value="ECO:0007669"/>
    <property type="project" value="TreeGrafter"/>
</dbReference>
<dbReference type="GO" id="GO:0012505">
    <property type="term" value="C:endomembrane system"/>
    <property type="evidence" value="ECO:0007669"/>
    <property type="project" value="UniProtKB-ARBA"/>
</dbReference>
<feature type="active site" description="Charge relay system" evidence="5 6">
    <location>
        <position position="270"/>
    </location>
</feature>
<dbReference type="InterPro" id="IPR023827">
    <property type="entry name" value="Peptidase_S8_Asp-AS"/>
</dbReference>
<feature type="domain" description="P/Homo B" evidence="8">
    <location>
        <begin position="532"/>
        <end position="662"/>
    </location>
</feature>
<keyword evidence="3 6" id="KW-0378">Hydrolase</keyword>
<name>A0A367R7I6_NOSPU</name>
<reference evidence="9 10" key="1">
    <citation type="submission" date="2016-04" db="EMBL/GenBank/DDBJ databases">
        <authorList>
            <person name="Evans L.H."/>
            <person name="Alamgir A."/>
            <person name="Owens N."/>
            <person name="Weber N.D."/>
            <person name="Virtaneva K."/>
            <person name="Barbian K."/>
            <person name="Babar A."/>
            <person name="Rosenke K."/>
        </authorList>
    </citation>
    <scope>NUCLEOTIDE SEQUENCE [LARGE SCALE GENOMIC DNA]</scope>
    <source>
        <strain evidence="9">NIES-2108</strain>
    </source>
</reference>
<dbReference type="Pfam" id="PF01483">
    <property type="entry name" value="P_proprotein"/>
    <property type="match status" value="1"/>
</dbReference>
<evidence type="ECO:0000256" key="2">
    <source>
        <dbReference type="ARBA" id="ARBA00022670"/>
    </source>
</evidence>
<keyword evidence="4 6" id="KW-0720">Serine protease</keyword>
<dbReference type="PROSITE" id="PS51829">
    <property type="entry name" value="P_HOMO_B"/>
    <property type="match status" value="1"/>
</dbReference>
<evidence type="ECO:0000256" key="5">
    <source>
        <dbReference type="PIRSR" id="PIRSR615500-1"/>
    </source>
</evidence>
<feature type="active site" description="Charge relay system" evidence="5 6">
    <location>
        <position position="233"/>
    </location>
</feature>
<dbReference type="Gene3D" id="2.60.120.260">
    <property type="entry name" value="Galactose-binding domain-like"/>
    <property type="match status" value="1"/>
</dbReference>
<dbReference type="SUPFAM" id="SSF49785">
    <property type="entry name" value="Galactose-binding domain-like"/>
    <property type="match status" value="1"/>
</dbReference>
<sequence>MVQVRYGGQNGQQYEFAISNEHVVVRTESRSTLVGARSFEVAPVSPIARSILNQFELKTRFRQAGVEILQAKIPNQGVALRDYAREILNRESEVQFAGRVLIDPVSQQPVVYTENIFVKFDSEEESGVCQEVLRRYNLTIKRQLEYARNAYFVSAPANTGIAVFDIAERLLNEESVELCHPELARESRQRQVFPQQWHLKQTTINGKTINAHANVEAAWKLSNGTGTIIAIIDDGVDLDHEEFRSSGKIVAPRDVTRKTNNPRPGNDNNHGTSCAGVACANGNFGASGVAPGAKLMPIRLASALGSQDEADAFVWAAQNGADVISCSWGPADGTWFEPDDPAHKQKVPLPDSTRLAIDFAINKGRNGKGCVILFAAGNGNESVDNDGYASYQKVIAVAACNDYGTRSAYSDFGQAVWCAFPSNNGDISQTTGIWTTDRSGVLGYNSGNRNLGEALGNYTNEFGGTSSSCPGAAGVAALILARNPNLRWDEVRDIFKRSCDRIDSAGGKYDANGRSPFYGYGRINALKAVELAKPAQTSPISIFQAVQDIPINDLQTSTLSVAIANTTLLKSIKVNVDIEHTYIGDLIVTLLPPVQIGILPINLHDRQGGATDNIKTTYDEVNTPKLAAFKGKNPQGTWTLEVADKAEGDTGKIRSLTIEMGF</sequence>
<dbReference type="PROSITE" id="PS00137">
    <property type="entry name" value="SUBTILASE_HIS"/>
    <property type="match status" value="1"/>
</dbReference>
<evidence type="ECO:0000256" key="1">
    <source>
        <dbReference type="ARBA" id="ARBA00011073"/>
    </source>
</evidence>
<evidence type="ECO:0000256" key="3">
    <source>
        <dbReference type="ARBA" id="ARBA00022801"/>
    </source>
</evidence>
<dbReference type="GO" id="GO:0004252">
    <property type="term" value="F:serine-type endopeptidase activity"/>
    <property type="evidence" value="ECO:0007669"/>
    <property type="project" value="UniProtKB-UniRule"/>
</dbReference>
<dbReference type="InterPro" id="IPR036852">
    <property type="entry name" value="Peptidase_S8/S53_dom_sf"/>
</dbReference>
<evidence type="ECO:0000256" key="6">
    <source>
        <dbReference type="PROSITE-ProRule" id="PRU01240"/>
    </source>
</evidence>
<feature type="active site" description="Charge relay system" evidence="5 6">
    <location>
        <position position="466"/>
    </location>
</feature>
<evidence type="ECO:0000256" key="7">
    <source>
        <dbReference type="RuleBase" id="RU003355"/>
    </source>
</evidence>
<dbReference type="PROSITE" id="PS00136">
    <property type="entry name" value="SUBTILASE_ASP"/>
    <property type="match status" value="1"/>
</dbReference>
<dbReference type="InterPro" id="IPR022398">
    <property type="entry name" value="Peptidase_S8_His-AS"/>
</dbReference>
<dbReference type="SUPFAM" id="SSF52743">
    <property type="entry name" value="Subtilisin-like"/>
    <property type="match status" value="1"/>
</dbReference>
<dbReference type="InterPro" id="IPR023828">
    <property type="entry name" value="Peptidase_S8_Ser-AS"/>
</dbReference>
<dbReference type="Pfam" id="PF00082">
    <property type="entry name" value="Peptidase_S8"/>
    <property type="match status" value="1"/>
</dbReference>
<evidence type="ECO:0000313" key="9">
    <source>
        <dbReference type="EMBL" id="RCJ31861.1"/>
    </source>
</evidence>
<dbReference type="Gene3D" id="3.40.50.200">
    <property type="entry name" value="Peptidase S8/S53 domain"/>
    <property type="match status" value="1"/>
</dbReference>
<organism evidence="9 10">
    <name type="scientific">Nostoc punctiforme NIES-2108</name>
    <dbReference type="NCBI Taxonomy" id="1356359"/>
    <lineage>
        <taxon>Bacteria</taxon>
        <taxon>Bacillati</taxon>
        <taxon>Cyanobacteriota</taxon>
        <taxon>Cyanophyceae</taxon>
        <taxon>Nostocales</taxon>
        <taxon>Nostocaceae</taxon>
        <taxon>Nostoc</taxon>
    </lineage>
</organism>
<dbReference type="CDD" id="cd07498">
    <property type="entry name" value="Peptidases_S8_15"/>
    <property type="match status" value="1"/>
</dbReference>
<accession>A0A367R7I6</accession>
<dbReference type="PRINTS" id="PR00723">
    <property type="entry name" value="SUBTILISIN"/>
</dbReference>
<dbReference type="PANTHER" id="PTHR42884:SF14">
    <property type="entry name" value="NEUROENDOCRINE CONVERTASE 1"/>
    <property type="match status" value="1"/>
</dbReference>
<dbReference type="AlphaFoldDB" id="A0A367R7I6"/>
<dbReference type="Proteomes" id="UP000252085">
    <property type="component" value="Unassembled WGS sequence"/>
</dbReference>
<evidence type="ECO:0000313" key="10">
    <source>
        <dbReference type="Proteomes" id="UP000252085"/>
    </source>
</evidence>
<proteinExistence type="inferred from homology"/>
<comment type="caution">
    <text evidence="9">The sequence shown here is derived from an EMBL/GenBank/DDBJ whole genome shotgun (WGS) entry which is preliminary data.</text>
</comment>
<keyword evidence="2 6" id="KW-0645">Protease</keyword>
<dbReference type="EMBL" id="LXQE01000171">
    <property type="protein sequence ID" value="RCJ31861.1"/>
    <property type="molecule type" value="Genomic_DNA"/>
</dbReference>
<dbReference type="PROSITE" id="PS00138">
    <property type="entry name" value="SUBTILASE_SER"/>
    <property type="match status" value="1"/>
</dbReference>
<dbReference type="InterPro" id="IPR002884">
    <property type="entry name" value="P_dom"/>
</dbReference>
<dbReference type="InterPro" id="IPR034054">
    <property type="entry name" value="Pep_S8_PrcA"/>
</dbReference>
<comment type="similarity">
    <text evidence="1 6 7">Belongs to the peptidase S8 family.</text>
</comment>
<dbReference type="PANTHER" id="PTHR42884">
    <property type="entry name" value="PROPROTEIN CONVERTASE SUBTILISIN/KEXIN-RELATED"/>
    <property type="match status" value="1"/>
</dbReference>
<dbReference type="PROSITE" id="PS51892">
    <property type="entry name" value="SUBTILASE"/>
    <property type="match status" value="1"/>
</dbReference>
<dbReference type="InterPro" id="IPR000209">
    <property type="entry name" value="Peptidase_S8/S53_dom"/>
</dbReference>